<evidence type="ECO:0000313" key="3">
    <source>
        <dbReference type="Proteomes" id="UP000610558"/>
    </source>
</evidence>
<reference evidence="2" key="1">
    <citation type="submission" date="2020-09" db="EMBL/GenBank/DDBJ databases">
        <authorList>
            <person name="Yoon J.-W."/>
        </authorList>
    </citation>
    <scope>NUCLEOTIDE SEQUENCE</scope>
    <source>
        <strain evidence="2">KMU-158</strain>
    </source>
</reference>
<comment type="caution">
    <text evidence="2">The sequence shown here is derived from an EMBL/GenBank/DDBJ whole genome shotgun (WGS) entry which is preliminary data.</text>
</comment>
<dbReference type="RefSeq" id="WP_190765340.1">
    <property type="nucleotide sequence ID" value="NZ_JACXLD010000005.1"/>
</dbReference>
<feature type="transmembrane region" description="Helical" evidence="1">
    <location>
        <begin position="202"/>
        <end position="220"/>
    </location>
</feature>
<sequence length="284" mass="31403">MSDTLRLSPMPRLEVFTMRAALVMCAFSIISLALVPFIGARDMGTPSTVIGILFMVSLCVLHAIATEGVKKAVGFVVAAALITWFVEFIGCNYGWWFGEYEYTNALGPRIGNVPIMVVISWEAIIFPSMMLVDNFLARDKPLKNSEFYLYIIIASLATGLVVTAWDFITDPVSVHLGYWRWDDGGGYMPDIDGGIPFSNFGLKGWVGAVFLISALYRVLFTDAKSVHAPRRTTTILAAALYTSWLCNALYGCFMFGFHQVALIGVFVMGPVVLLSWGRLFLTRT</sequence>
<feature type="transmembrane region" description="Helical" evidence="1">
    <location>
        <begin position="72"/>
        <end position="95"/>
    </location>
</feature>
<feature type="transmembrane region" description="Helical" evidence="1">
    <location>
        <begin position="232"/>
        <end position="256"/>
    </location>
</feature>
<dbReference type="Proteomes" id="UP000610558">
    <property type="component" value="Unassembled WGS sequence"/>
</dbReference>
<dbReference type="EMBL" id="JACXLD010000005">
    <property type="protein sequence ID" value="MBD2859468.1"/>
    <property type="molecule type" value="Genomic_DNA"/>
</dbReference>
<feature type="transmembrane region" description="Helical" evidence="1">
    <location>
        <begin position="115"/>
        <end position="136"/>
    </location>
</feature>
<dbReference type="InterPro" id="IPR007354">
    <property type="entry name" value="CruF-like"/>
</dbReference>
<dbReference type="PANTHER" id="PTHR39419">
    <property type="entry name" value="SLL0814 PROTEIN"/>
    <property type="match status" value="1"/>
</dbReference>
<evidence type="ECO:0000256" key="1">
    <source>
        <dbReference type="SAM" id="Phobius"/>
    </source>
</evidence>
<name>A0A927C1D6_9GAMM</name>
<feature type="transmembrane region" description="Helical" evidence="1">
    <location>
        <begin position="148"/>
        <end position="168"/>
    </location>
</feature>
<feature type="transmembrane region" description="Helical" evidence="1">
    <location>
        <begin position="20"/>
        <end position="39"/>
    </location>
</feature>
<accession>A0A927C1D6</accession>
<feature type="transmembrane region" description="Helical" evidence="1">
    <location>
        <begin position="262"/>
        <end position="281"/>
    </location>
</feature>
<dbReference type="Pfam" id="PF04240">
    <property type="entry name" value="Caroten_synth"/>
    <property type="match status" value="1"/>
</dbReference>
<organism evidence="2 3">
    <name type="scientific">Spongiibacter pelagi</name>
    <dbReference type="NCBI Taxonomy" id="2760804"/>
    <lineage>
        <taxon>Bacteria</taxon>
        <taxon>Pseudomonadati</taxon>
        <taxon>Pseudomonadota</taxon>
        <taxon>Gammaproteobacteria</taxon>
        <taxon>Cellvibrionales</taxon>
        <taxon>Spongiibacteraceae</taxon>
        <taxon>Spongiibacter</taxon>
    </lineage>
</organism>
<feature type="transmembrane region" description="Helical" evidence="1">
    <location>
        <begin position="45"/>
        <end position="65"/>
    </location>
</feature>
<dbReference type="AlphaFoldDB" id="A0A927C1D6"/>
<keyword evidence="1" id="KW-0472">Membrane</keyword>
<keyword evidence="1" id="KW-1133">Transmembrane helix</keyword>
<evidence type="ECO:0000313" key="2">
    <source>
        <dbReference type="EMBL" id="MBD2859468.1"/>
    </source>
</evidence>
<protein>
    <submittedName>
        <fullName evidence="2">Carotenoid biosynthesis protein</fullName>
    </submittedName>
</protein>
<dbReference type="PANTHER" id="PTHR39419:SF1">
    <property type="entry name" value="SLL0814 PROTEIN"/>
    <property type="match status" value="1"/>
</dbReference>
<keyword evidence="1" id="KW-0812">Transmembrane</keyword>
<proteinExistence type="predicted"/>
<keyword evidence="3" id="KW-1185">Reference proteome</keyword>
<gene>
    <name evidence="2" type="ORF">IB286_10675</name>
</gene>